<feature type="transmembrane region" description="Helical" evidence="1">
    <location>
        <begin position="16"/>
        <end position="35"/>
    </location>
</feature>
<feature type="transmembrane region" description="Helical" evidence="1">
    <location>
        <begin position="47"/>
        <end position="70"/>
    </location>
</feature>
<dbReference type="AlphaFoldDB" id="A0A1F8DX98"/>
<protein>
    <submittedName>
        <fullName evidence="2">Uncharacterized protein</fullName>
    </submittedName>
</protein>
<proteinExistence type="predicted"/>
<reference evidence="2 3" key="1">
    <citation type="journal article" date="2016" name="Nat. Commun.">
        <title>Thousands of microbial genomes shed light on interconnected biogeochemical processes in an aquifer system.</title>
        <authorList>
            <person name="Anantharaman K."/>
            <person name="Brown C.T."/>
            <person name="Hug L.A."/>
            <person name="Sharon I."/>
            <person name="Castelle C.J."/>
            <person name="Probst A.J."/>
            <person name="Thomas B.C."/>
            <person name="Singh A."/>
            <person name="Wilkins M.J."/>
            <person name="Karaoz U."/>
            <person name="Brodie E.L."/>
            <person name="Williams K.H."/>
            <person name="Hubbard S.S."/>
            <person name="Banfield J.F."/>
        </authorList>
    </citation>
    <scope>NUCLEOTIDE SEQUENCE [LARGE SCALE GENOMIC DNA]</scope>
</reference>
<feature type="transmembrane region" description="Helical" evidence="1">
    <location>
        <begin position="97"/>
        <end position="115"/>
    </location>
</feature>
<comment type="caution">
    <text evidence="2">The sequence shown here is derived from an EMBL/GenBank/DDBJ whole genome shotgun (WGS) entry which is preliminary data.</text>
</comment>
<keyword evidence="1" id="KW-1133">Transmembrane helix</keyword>
<sequence>MRESFLQFLFSSSIDWVRTGALFAVAIAVCVMYYRPMADRRRIFLRFAFGVAVFRLLFAGVRTALQYYAWMRTELTRFFLPPHQSVAVLLHYSWTHFWLNAIVSIGAALLFFAVLRALRAHNPRYFEEGEVELGALLALVVGWPHFVVFVPAVFLSVVVISLIRDIFLREAYTALGLPFFIGYAIALVSTGYIIAALSLTSIII</sequence>
<evidence type="ECO:0000313" key="3">
    <source>
        <dbReference type="Proteomes" id="UP000176422"/>
    </source>
</evidence>
<feature type="transmembrane region" description="Helical" evidence="1">
    <location>
        <begin position="175"/>
        <end position="199"/>
    </location>
</feature>
<keyword evidence="1" id="KW-0812">Transmembrane</keyword>
<dbReference type="EMBL" id="MGIT01000001">
    <property type="protein sequence ID" value="OGM93173.1"/>
    <property type="molecule type" value="Genomic_DNA"/>
</dbReference>
<dbReference type="Proteomes" id="UP000176422">
    <property type="component" value="Unassembled WGS sequence"/>
</dbReference>
<evidence type="ECO:0000256" key="1">
    <source>
        <dbReference type="SAM" id="Phobius"/>
    </source>
</evidence>
<name>A0A1F8DX98_9BACT</name>
<gene>
    <name evidence="2" type="ORF">A2372_02085</name>
</gene>
<organism evidence="2 3">
    <name type="scientific">Candidatus Wolfebacteria bacterium RIFOXYB1_FULL_54_12</name>
    <dbReference type="NCBI Taxonomy" id="1802559"/>
    <lineage>
        <taxon>Bacteria</taxon>
        <taxon>Candidatus Wolfeibacteriota</taxon>
    </lineage>
</organism>
<evidence type="ECO:0000313" key="2">
    <source>
        <dbReference type="EMBL" id="OGM93173.1"/>
    </source>
</evidence>
<keyword evidence="1" id="KW-0472">Membrane</keyword>
<feature type="transmembrane region" description="Helical" evidence="1">
    <location>
        <begin position="136"/>
        <end position="163"/>
    </location>
</feature>
<dbReference type="STRING" id="1802559.A2372_02085"/>
<accession>A0A1F8DX98</accession>